<evidence type="ECO:0000313" key="1">
    <source>
        <dbReference type="EMBL" id="WNE94243.1"/>
    </source>
</evidence>
<organism evidence="1 2">
    <name type="scientific">Streptomyces luomodiensis</name>
    <dbReference type="NCBI Taxonomy" id="3026192"/>
    <lineage>
        <taxon>Bacteria</taxon>
        <taxon>Bacillati</taxon>
        <taxon>Actinomycetota</taxon>
        <taxon>Actinomycetes</taxon>
        <taxon>Kitasatosporales</taxon>
        <taxon>Streptomycetaceae</taxon>
        <taxon>Streptomyces</taxon>
    </lineage>
</organism>
<dbReference type="Proteomes" id="UP001305606">
    <property type="component" value="Chromosome"/>
</dbReference>
<proteinExistence type="predicted"/>
<gene>
    <name evidence="1" type="ORF">PS467_02335</name>
</gene>
<keyword evidence="2" id="KW-1185">Reference proteome</keyword>
<evidence type="ECO:0000313" key="2">
    <source>
        <dbReference type="Proteomes" id="UP001305606"/>
    </source>
</evidence>
<accession>A0ABY9UP14</accession>
<dbReference type="RefSeq" id="WP_311033728.1">
    <property type="nucleotide sequence ID" value="NZ_CP117522.1"/>
</dbReference>
<name>A0ABY9UP14_9ACTN</name>
<protein>
    <submittedName>
        <fullName evidence="1">Uncharacterized protein</fullName>
    </submittedName>
</protein>
<dbReference type="EMBL" id="CP117522">
    <property type="protein sequence ID" value="WNE94243.1"/>
    <property type="molecule type" value="Genomic_DNA"/>
</dbReference>
<sequence length="46" mass="5034">MVALVHCRDRQAFVDMIGDSGYRVAVPLRGEPLVAAVRRPTSPIGR</sequence>
<reference evidence="1 2" key="1">
    <citation type="submission" date="2023-02" db="EMBL/GenBank/DDBJ databases">
        <title>Streptomyces sp. SCA4-21 with antifungal activity against Fusarium oxysporum f. sp. cubense, Streptomyces sp. SCA2-17 with antifungal activity against Fusarium oxysporum f. sp. cubense.</title>
        <authorList>
            <person name="Qi D."/>
        </authorList>
    </citation>
    <scope>NUCLEOTIDE SEQUENCE [LARGE SCALE GENOMIC DNA]</scope>
    <source>
        <strain evidence="1 2">SCA4-21</strain>
    </source>
</reference>